<dbReference type="PROSITE" id="PS50279">
    <property type="entry name" value="BPTI_KUNITZ_2"/>
    <property type="match status" value="1"/>
</dbReference>
<dbReference type="GO" id="GO:0004867">
    <property type="term" value="F:serine-type endopeptidase inhibitor activity"/>
    <property type="evidence" value="ECO:0007669"/>
    <property type="project" value="UniProtKB-KW"/>
</dbReference>
<dbReference type="AlphaFoldDB" id="A0A915L2V6"/>
<dbReference type="PROSITE" id="PS00280">
    <property type="entry name" value="BPTI_KUNITZ_1"/>
    <property type="match status" value="1"/>
</dbReference>
<feature type="domain" description="BPTI/Kunitz inhibitor" evidence="4">
    <location>
        <begin position="9"/>
        <end position="62"/>
    </location>
</feature>
<dbReference type="GO" id="GO:0005615">
    <property type="term" value="C:extracellular space"/>
    <property type="evidence" value="ECO:0007669"/>
    <property type="project" value="TreeGrafter"/>
</dbReference>
<dbReference type="InterPro" id="IPR050098">
    <property type="entry name" value="TFPI/VKTCI-like"/>
</dbReference>
<name>A0A915L2V6_ROMCU</name>
<dbReference type="WBParaSite" id="nRc.2.0.1.t45061-RA">
    <property type="protein sequence ID" value="nRc.2.0.1.t45061-RA"/>
    <property type="gene ID" value="nRc.2.0.1.g45061"/>
</dbReference>
<dbReference type="SUPFAM" id="SSF57362">
    <property type="entry name" value="BPTI-like"/>
    <property type="match status" value="1"/>
</dbReference>
<evidence type="ECO:0000259" key="4">
    <source>
        <dbReference type="PROSITE" id="PS50279"/>
    </source>
</evidence>
<protein>
    <submittedName>
        <fullName evidence="6">BPTI/Kunitz inhibitor domain-containing protein</fullName>
    </submittedName>
</protein>
<dbReference type="Proteomes" id="UP000887565">
    <property type="component" value="Unplaced"/>
</dbReference>
<dbReference type="InterPro" id="IPR020901">
    <property type="entry name" value="Prtase_inh_Kunz-CS"/>
</dbReference>
<keyword evidence="5" id="KW-1185">Reference proteome</keyword>
<evidence type="ECO:0000313" key="6">
    <source>
        <dbReference type="WBParaSite" id="nRc.2.0.1.t45061-RA"/>
    </source>
</evidence>
<dbReference type="Gene3D" id="4.10.410.10">
    <property type="entry name" value="Pancreatic trypsin inhibitor Kunitz domain"/>
    <property type="match status" value="1"/>
</dbReference>
<dbReference type="SMART" id="SM00131">
    <property type="entry name" value="KU"/>
    <property type="match status" value="1"/>
</dbReference>
<dbReference type="PRINTS" id="PR00759">
    <property type="entry name" value="BASICPTASE"/>
</dbReference>
<reference evidence="6" key="1">
    <citation type="submission" date="2022-11" db="UniProtKB">
        <authorList>
            <consortium name="WormBaseParasite"/>
        </authorList>
    </citation>
    <scope>IDENTIFICATION</scope>
</reference>
<accession>A0A915L2V6</accession>
<dbReference type="Pfam" id="PF00014">
    <property type="entry name" value="Kunitz_BPTI"/>
    <property type="match status" value="1"/>
</dbReference>
<keyword evidence="2" id="KW-0722">Serine protease inhibitor</keyword>
<dbReference type="PANTHER" id="PTHR10083">
    <property type="entry name" value="KUNITZ-TYPE PROTEASE INHIBITOR-RELATED"/>
    <property type="match status" value="1"/>
</dbReference>
<evidence type="ECO:0000256" key="1">
    <source>
        <dbReference type="ARBA" id="ARBA00022690"/>
    </source>
</evidence>
<dbReference type="InterPro" id="IPR002223">
    <property type="entry name" value="Kunitz_BPTI"/>
</dbReference>
<evidence type="ECO:0000313" key="5">
    <source>
        <dbReference type="Proteomes" id="UP000887565"/>
    </source>
</evidence>
<sequence length="66" mass="7404">MQRAHGTICSLPKNAGTVCDDNVKELRWYFNESKFQCMAFTFLGCGGNGNNFVSLKECQRSCMPSM</sequence>
<keyword evidence="1" id="KW-0646">Protease inhibitor</keyword>
<organism evidence="5 6">
    <name type="scientific">Romanomermis culicivorax</name>
    <name type="common">Nematode worm</name>
    <dbReference type="NCBI Taxonomy" id="13658"/>
    <lineage>
        <taxon>Eukaryota</taxon>
        <taxon>Metazoa</taxon>
        <taxon>Ecdysozoa</taxon>
        <taxon>Nematoda</taxon>
        <taxon>Enoplea</taxon>
        <taxon>Dorylaimia</taxon>
        <taxon>Mermithida</taxon>
        <taxon>Mermithoidea</taxon>
        <taxon>Mermithidae</taxon>
        <taxon>Romanomermis</taxon>
    </lineage>
</organism>
<evidence type="ECO:0000256" key="2">
    <source>
        <dbReference type="ARBA" id="ARBA00022900"/>
    </source>
</evidence>
<evidence type="ECO:0000256" key="3">
    <source>
        <dbReference type="ARBA" id="ARBA00023157"/>
    </source>
</evidence>
<dbReference type="PANTHER" id="PTHR10083:SF374">
    <property type="entry name" value="BPTI_KUNITZ INHIBITOR DOMAIN-CONTAINING PROTEIN"/>
    <property type="match status" value="1"/>
</dbReference>
<keyword evidence="3" id="KW-1015">Disulfide bond</keyword>
<proteinExistence type="predicted"/>
<dbReference type="InterPro" id="IPR036880">
    <property type="entry name" value="Kunitz_BPTI_sf"/>
</dbReference>